<evidence type="ECO:0000259" key="11">
    <source>
        <dbReference type="Pfam" id="PF05922"/>
    </source>
</evidence>
<evidence type="ECO:0000313" key="14">
    <source>
        <dbReference type="Proteomes" id="UP000006882"/>
    </source>
</evidence>
<keyword evidence="14" id="KW-1185">Reference proteome</keyword>
<comment type="subcellular location">
    <subcellularLocation>
        <location evidence="1">Secreted</location>
    </subcellularLocation>
</comment>
<protein>
    <recommendedName>
        <fullName evidence="15">Cucumisin-like</fullName>
    </recommendedName>
</protein>
<dbReference type="PROSITE" id="PS51892">
    <property type="entry name" value="SUBTILASE"/>
    <property type="match status" value="1"/>
</dbReference>
<accession>A0A251QKY1</accession>
<dbReference type="InterPro" id="IPR023828">
    <property type="entry name" value="Peptidase_S8_Ser-AS"/>
</dbReference>
<dbReference type="InterPro" id="IPR037045">
    <property type="entry name" value="S8pro/Inhibitor_I9_sf"/>
</dbReference>
<dbReference type="InterPro" id="IPR041469">
    <property type="entry name" value="Subtilisin-like_FN3"/>
</dbReference>
<dbReference type="Pfam" id="PF00082">
    <property type="entry name" value="Peptidase_S8"/>
    <property type="match status" value="1"/>
</dbReference>
<dbReference type="GO" id="GO:0009609">
    <property type="term" value="P:response to symbiotic bacterium"/>
    <property type="evidence" value="ECO:0007669"/>
    <property type="project" value="UniProtKB-ARBA"/>
</dbReference>
<dbReference type="InterPro" id="IPR010259">
    <property type="entry name" value="S8pro/Inhibitor_I9"/>
</dbReference>
<feature type="domain" description="Subtilisin-like protease fibronectin type-III" evidence="12">
    <location>
        <begin position="672"/>
        <end position="770"/>
    </location>
</feature>
<dbReference type="CDD" id="cd04852">
    <property type="entry name" value="Peptidases_S8_3"/>
    <property type="match status" value="1"/>
</dbReference>
<organism evidence="13 14">
    <name type="scientific">Prunus persica</name>
    <name type="common">Peach</name>
    <name type="synonym">Amygdalus persica</name>
    <dbReference type="NCBI Taxonomy" id="3760"/>
    <lineage>
        <taxon>Eukaryota</taxon>
        <taxon>Viridiplantae</taxon>
        <taxon>Streptophyta</taxon>
        <taxon>Embryophyta</taxon>
        <taxon>Tracheophyta</taxon>
        <taxon>Spermatophyta</taxon>
        <taxon>Magnoliopsida</taxon>
        <taxon>eudicotyledons</taxon>
        <taxon>Gunneridae</taxon>
        <taxon>Pentapetalae</taxon>
        <taxon>rosids</taxon>
        <taxon>fabids</taxon>
        <taxon>Rosales</taxon>
        <taxon>Rosaceae</taxon>
        <taxon>Amygdaloideae</taxon>
        <taxon>Amygdaleae</taxon>
        <taxon>Prunus</taxon>
    </lineage>
</organism>
<dbReference type="FunFam" id="3.30.70.80:FF:000002">
    <property type="entry name" value="Subtilisin-like protease SBT5.3"/>
    <property type="match status" value="1"/>
</dbReference>
<evidence type="ECO:0000256" key="7">
    <source>
        <dbReference type="ARBA" id="ARBA00022825"/>
    </source>
</evidence>
<dbReference type="Gene3D" id="2.60.40.2310">
    <property type="match status" value="1"/>
</dbReference>
<dbReference type="Proteomes" id="UP000006882">
    <property type="component" value="Chromosome G2"/>
</dbReference>
<gene>
    <name evidence="13" type="ORF">PRUPE_2G242400</name>
</gene>
<dbReference type="PROSITE" id="PS00138">
    <property type="entry name" value="SUBTILASE_SER"/>
    <property type="match status" value="1"/>
</dbReference>
<evidence type="ECO:0000259" key="10">
    <source>
        <dbReference type="Pfam" id="PF00082"/>
    </source>
</evidence>
<dbReference type="Gene3D" id="3.40.50.200">
    <property type="entry name" value="Peptidase S8/S53 domain"/>
    <property type="match status" value="1"/>
</dbReference>
<dbReference type="InterPro" id="IPR045051">
    <property type="entry name" value="SBT"/>
</dbReference>
<dbReference type="FunFam" id="3.40.50.200:FF:000006">
    <property type="entry name" value="Subtilisin-like protease SBT1.5"/>
    <property type="match status" value="1"/>
</dbReference>
<evidence type="ECO:0000259" key="12">
    <source>
        <dbReference type="Pfam" id="PF17766"/>
    </source>
</evidence>
<evidence type="ECO:0000256" key="6">
    <source>
        <dbReference type="ARBA" id="ARBA00022801"/>
    </source>
</evidence>
<dbReference type="Gene3D" id="3.50.30.30">
    <property type="match status" value="1"/>
</dbReference>
<dbReference type="GO" id="GO:0004252">
    <property type="term" value="F:serine-type endopeptidase activity"/>
    <property type="evidence" value="ECO:0000318"/>
    <property type="project" value="GO_Central"/>
</dbReference>
<name>A0A251QKY1_PRUPE</name>
<dbReference type="GO" id="GO:0006508">
    <property type="term" value="P:proteolysis"/>
    <property type="evidence" value="ECO:0007669"/>
    <property type="project" value="UniProtKB-KW"/>
</dbReference>
<dbReference type="PRINTS" id="PR00723">
    <property type="entry name" value="SUBTILISIN"/>
</dbReference>
<evidence type="ECO:0000256" key="2">
    <source>
        <dbReference type="ARBA" id="ARBA00011073"/>
    </source>
</evidence>
<keyword evidence="7 9" id="KW-0720">Serine protease</keyword>
<dbReference type="InterPro" id="IPR034197">
    <property type="entry name" value="Peptidases_S8_3"/>
</dbReference>
<feature type="domain" description="Inhibitor I9" evidence="11">
    <location>
        <begin position="63"/>
        <end position="145"/>
    </location>
</feature>
<dbReference type="InterPro" id="IPR015500">
    <property type="entry name" value="Peptidase_S8_subtilisin-rel"/>
</dbReference>
<feature type="domain" description="Peptidase S8/S53" evidence="10">
    <location>
        <begin position="166"/>
        <end position="615"/>
    </location>
</feature>
<comment type="similarity">
    <text evidence="2 9">Belongs to the peptidase S8 family.</text>
</comment>
<keyword evidence="3" id="KW-0964">Secreted</keyword>
<dbReference type="Pfam" id="PF05922">
    <property type="entry name" value="Inhibitor_I9"/>
    <property type="match status" value="1"/>
</dbReference>
<evidence type="ECO:0000256" key="5">
    <source>
        <dbReference type="ARBA" id="ARBA00022729"/>
    </source>
</evidence>
<dbReference type="InterPro" id="IPR000209">
    <property type="entry name" value="Peptidase_S8/S53_dom"/>
</dbReference>
<keyword evidence="4 9" id="KW-0645">Protease</keyword>
<dbReference type="Gramene" id="ONI24481">
    <property type="protein sequence ID" value="ONI24481"/>
    <property type="gene ID" value="PRUPE_2G242400"/>
</dbReference>
<keyword evidence="5" id="KW-0732">Signal</keyword>
<feature type="active site" description="Charge relay system" evidence="8 9">
    <location>
        <position position="174"/>
    </location>
</feature>
<evidence type="ECO:0000256" key="3">
    <source>
        <dbReference type="ARBA" id="ARBA00022525"/>
    </source>
</evidence>
<dbReference type="CDD" id="cd02120">
    <property type="entry name" value="PA_subtilisin_like"/>
    <property type="match status" value="1"/>
</dbReference>
<dbReference type="PANTHER" id="PTHR10795">
    <property type="entry name" value="PROPROTEIN CONVERTASE SUBTILISIN/KEXIN"/>
    <property type="match status" value="1"/>
</dbReference>
<reference evidence="13 14" key="1">
    <citation type="journal article" date="2013" name="Nat. Genet.">
        <title>The high-quality draft genome of peach (Prunus persica) identifies unique patterns of genetic diversity, domestication and genome evolution.</title>
        <authorList>
            <consortium name="International Peach Genome Initiative"/>
            <person name="Verde I."/>
            <person name="Abbott A.G."/>
            <person name="Scalabrin S."/>
            <person name="Jung S."/>
            <person name="Shu S."/>
            <person name="Marroni F."/>
            <person name="Zhebentyayeva T."/>
            <person name="Dettori M.T."/>
            <person name="Grimwood J."/>
            <person name="Cattonaro F."/>
            <person name="Zuccolo A."/>
            <person name="Rossini L."/>
            <person name="Jenkins J."/>
            <person name="Vendramin E."/>
            <person name="Meisel L.A."/>
            <person name="Decroocq V."/>
            <person name="Sosinski B."/>
            <person name="Prochnik S."/>
            <person name="Mitros T."/>
            <person name="Policriti A."/>
            <person name="Cipriani G."/>
            <person name="Dondini L."/>
            <person name="Ficklin S."/>
            <person name="Goodstein D.M."/>
            <person name="Xuan P."/>
            <person name="Del Fabbro C."/>
            <person name="Aramini V."/>
            <person name="Copetti D."/>
            <person name="Gonzalez S."/>
            <person name="Horner D.S."/>
            <person name="Falchi R."/>
            <person name="Lucas S."/>
            <person name="Mica E."/>
            <person name="Maldonado J."/>
            <person name="Lazzari B."/>
            <person name="Bielenberg D."/>
            <person name="Pirona R."/>
            <person name="Miculan M."/>
            <person name="Barakat A."/>
            <person name="Testolin R."/>
            <person name="Stella A."/>
            <person name="Tartarini S."/>
            <person name="Tonutti P."/>
            <person name="Arus P."/>
            <person name="Orellana A."/>
            <person name="Wells C."/>
            <person name="Main D."/>
            <person name="Vizzotto G."/>
            <person name="Silva H."/>
            <person name="Salamini F."/>
            <person name="Schmutz J."/>
            <person name="Morgante M."/>
            <person name="Rokhsar D.S."/>
        </authorList>
    </citation>
    <scope>NUCLEOTIDE SEQUENCE [LARGE SCALE GENOMIC DNA]</scope>
    <source>
        <strain evidence="14">cv. Nemared</strain>
    </source>
</reference>
<sequence length="774" mass="82890">MSLPHLFQVVRFLGIVVRPPIMDLVPQWPEGFFHVVWFLLLSLTCTLLVDVTHSAAHTDTRKVYIVYMGDKPKLDIPTTTTLPLHVDMLQNVVGSSNIEQEPLLLHSYKRSFNGFAAKLTEEEAQKMAGMAGVVSVFPSGKQKLHTTRSWNFIGFHENVKRSTVESDIIVGVIDSGVWPESASFSDAGFGPPPKKWKGTCQGSSNFTCNNKIIGARYYRNNEPFVKDDIKSPRDSGGHGTHTASTAAGNLVSKASLFGLGSGTARGGVPSARIAVYKVCWPSDCDDVDILAAFDDAIADGVDILSVSLGPASPEDYFRTPITIGAFHALRKGILTSTAAGNDGPGPKTISNFAPWFLSVAATTIDREFVTKVQLGNQKIYEGIVTNTFDLKGKFYPLIYAGDAPNRTAGYDESTSKTCEPGTLDHNLVKGKIVLCDGTTGYGAYFAGAVGVILQSRPVADVLDPLPMPASCLGLDSGNSIYYYITSTRNPTATIFKSTEDIDTLSPYVPSFSSRGPNPVTPNILKPDIAAPGASILAAFPPIAPVSFVQGDDRVASYNFVSGTSMACPHATGVAAYVKSFHPNWSPAAIQSAIITTAKPLSPDLNPEAEFAYGAGQIDPVRAPYPGLVYDATELDYIEFLCGQGYSTKLLQSITGHKSSCSSKTNYGALSDNLNYPSFALSSSNPNSISGVFNRTATNVGSPRSTYKAKVIVATKGLEIKVNPSILSFSSLGQKLSFQVTVKGSIHHKSSVSASLVWDDGTFQVRSPIVVYAIY</sequence>
<evidence type="ECO:0000256" key="9">
    <source>
        <dbReference type="PROSITE-ProRule" id="PRU01240"/>
    </source>
</evidence>
<feature type="active site" description="Charge relay system" evidence="8 9">
    <location>
        <position position="238"/>
    </location>
</feature>
<proteinExistence type="inferred from homology"/>
<dbReference type="SUPFAM" id="SSF52743">
    <property type="entry name" value="Subtilisin-like"/>
    <property type="match status" value="1"/>
</dbReference>
<dbReference type="EMBL" id="CM007652">
    <property type="protein sequence ID" value="ONI24481.1"/>
    <property type="molecule type" value="Genomic_DNA"/>
</dbReference>
<evidence type="ECO:0000313" key="13">
    <source>
        <dbReference type="EMBL" id="ONI24481.1"/>
    </source>
</evidence>
<dbReference type="GO" id="GO:0005576">
    <property type="term" value="C:extracellular region"/>
    <property type="evidence" value="ECO:0000318"/>
    <property type="project" value="GO_Central"/>
</dbReference>
<feature type="active site" description="Charge relay system" evidence="8 9">
    <location>
        <position position="564"/>
    </location>
</feature>
<evidence type="ECO:0000256" key="8">
    <source>
        <dbReference type="PIRSR" id="PIRSR615500-1"/>
    </source>
</evidence>
<dbReference type="Pfam" id="PF17766">
    <property type="entry name" value="fn3_6"/>
    <property type="match status" value="1"/>
</dbReference>
<dbReference type="STRING" id="3760.A0A251QKY1"/>
<dbReference type="AlphaFoldDB" id="A0A251QKY1"/>
<evidence type="ECO:0008006" key="15">
    <source>
        <dbReference type="Google" id="ProtNLM"/>
    </source>
</evidence>
<keyword evidence="6 9" id="KW-0378">Hydrolase</keyword>
<dbReference type="InterPro" id="IPR036852">
    <property type="entry name" value="Peptidase_S8/S53_dom_sf"/>
</dbReference>
<evidence type="ECO:0000256" key="1">
    <source>
        <dbReference type="ARBA" id="ARBA00004613"/>
    </source>
</evidence>
<evidence type="ECO:0000256" key="4">
    <source>
        <dbReference type="ARBA" id="ARBA00022670"/>
    </source>
</evidence>
<dbReference type="Gene3D" id="3.30.70.80">
    <property type="entry name" value="Peptidase S8 propeptide/proteinase inhibitor I9"/>
    <property type="match status" value="1"/>
</dbReference>